<evidence type="ECO:0000256" key="1">
    <source>
        <dbReference type="ARBA" id="ARBA00010768"/>
    </source>
</evidence>
<proteinExistence type="inferred from homology"/>
<evidence type="ECO:0000256" key="2">
    <source>
        <dbReference type="SAM" id="MobiDB-lite"/>
    </source>
</evidence>
<dbReference type="InterPro" id="IPR000300">
    <property type="entry name" value="IPPc"/>
</dbReference>
<dbReference type="SUPFAM" id="SSF50998">
    <property type="entry name" value="Quinoprotein alcohol dehydrogenase-like"/>
    <property type="match status" value="1"/>
</dbReference>
<evidence type="ECO:0000313" key="4">
    <source>
        <dbReference type="EMBL" id="CAD8694640.1"/>
    </source>
</evidence>
<feature type="domain" description="Inositol polyphosphate-related phosphatase" evidence="3">
    <location>
        <begin position="182"/>
        <end position="617"/>
    </location>
</feature>
<dbReference type="GO" id="GO:0004439">
    <property type="term" value="F:phosphatidylinositol-4,5-bisphosphate 5-phosphatase activity"/>
    <property type="evidence" value="ECO:0007669"/>
    <property type="project" value="TreeGrafter"/>
</dbReference>
<dbReference type="InterPro" id="IPR011047">
    <property type="entry name" value="Quinoprotein_ADH-like_sf"/>
</dbReference>
<dbReference type="SUPFAM" id="SSF56219">
    <property type="entry name" value="DNase I-like"/>
    <property type="match status" value="1"/>
</dbReference>
<dbReference type="InterPro" id="IPR036691">
    <property type="entry name" value="Endo/exonu/phosph_ase_sf"/>
</dbReference>
<dbReference type="Pfam" id="PF23754">
    <property type="entry name" value="Beta-prop_IP5PC_F"/>
    <property type="match status" value="1"/>
</dbReference>
<feature type="region of interest" description="Disordered" evidence="2">
    <location>
        <begin position="363"/>
        <end position="399"/>
    </location>
</feature>
<dbReference type="SMART" id="SM00128">
    <property type="entry name" value="IPPc"/>
    <property type="match status" value="1"/>
</dbReference>
<dbReference type="InterPro" id="IPR046985">
    <property type="entry name" value="IP5"/>
</dbReference>
<gene>
    <name evidence="4" type="ORF">CLEI1391_LOCUS18823</name>
</gene>
<comment type="similarity">
    <text evidence="1">Belongs to the inositol polyphosphate 5-phosphatase family.</text>
</comment>
<name>A0A7S0S3D7_9CHLO</name>
<dbReference type="PANTHER" id="PTHR11200">
    <property type="entry name" value="INOSITOL 5-PHOSPHATASE"/>
    <property type="match status" value="1"/>
</dbReference>
<dbReference type="GO" id="GO:0046856">
    <property type="term" value="P:phosphatidylinositol dephosphorylation"/>
    <property type="evidence" value="ECO:0007669"/>
    <property type="project" value="InterPro"/>
</dbReference>
<dbReference type="InterPro" id="IPR056454">
    <property type="entry name" value="Beta-prop_IP5PC_F"/>
</dbReference>
<accession>A0A7S0S3D7</accession>
<evidence type="ECO:0000259" key="3">
    <source>
        <dbReference type="SMART" id="SM00128"/>
    </source>
</evidence>
<dbReference type="Pfam" id="PF22669">
    <property type="entry name" value="Exo_endo_phos2"/>
    <property type="match status" value="2"/>
</dbReference>
<dbReference type="AlphaFoldDB" id="A0A7S0S3D7"/>
<organism evidence="4">
    <name type="scientific">Chlamydomonas leiostraca</name>
    <dbReference type="NCBI Taxonomy" id="1034604"/>
    <lineage>
        <taxon>Eukaryota</taxon>
        <taxon>Viridiplantae</taxon>
        <taxon>Chlorophyta</taxon>
        <taxon>core chlorophytes</taxon>
        <taxon>Chlorophyceae</taxon>
        <taxon>CS clade</taxon>
        <taxon>Chlamydomonadales</taxon>
        <taxon>Chlamydomonadaceae</taxon>
        <taxon>Chlamydomonas</taxon>
    </lineage>
</organism>
<dbReference type="EMBL" id="HBFB01033568">
    <property type="protein sequence ID" value="CAD8694640.1"/>
    <property type="molecule type" value="Transcribed_RNA"/>
</dbReference>
<feature type="compositionally biased region" description="Low complexity" evidence="2">
    <location>
        <begin position="363"/>
        <end position="375"/>
    </location>
</feature>
<sequence>MTSVAKAAGKFAARLAKQVNKKAQSVGRALAQGGEGGEEGEREEEQRERPGKKGKIKALLATLDNGVVVVYKAGVVEKYSDLARLLWSWRAPCELHCGVVVGRSVWLGCSDGGVRVVDGVNGQQTAGWPAHLFRVRGLALCGSSVFTLAADGAVRGWPAVQPPPPAAVTAWKEGAREGLRVHNLRVLAGTWNVAEQRPDTNWSVRTWLGERSGRADIVCVGLQELEVGTSSVALDAARSVLNRAALEKGNANAQWWADLLGSALAGGADGGWVRVALRQMSGMLAVVWVRQQLAPHVGEVATASVACGVLGVGGNKGCVAVSMTLFRRRFVFIASHFAAHQERVEERNADYARIVRTLHFEGAPKAGPPAKAAAASTSSSQHPAELKQQLTGVDASRHGSVSGASVADALGGGGDTADVAPSLTAAGPPALGHGPGVTDAEVLVWAGDFNYRIAAPCDYVCDRVAGGDVATLVALDQLRREMARGAVFHGLSEGPLLFAPTYKFDRGVPVGLAGGGELSDAQWSTIGALHPLEQLPLLRLPYDSSEKRRIPAWTDRVLWRGSLPPLPGQEAAPEEAVVVALRRGQGGGDAYGCVLGAVDSDHKPVHCELEVALPAYIQDHKRRHSLAVLRGIAAEITPTMPPALALALPPSQQPHQAPGSLPLVVLRGEAGDQVALTNTCPLPVAMVVGGDGGGGGAKLPLWLEVLPASVVLPPHGTVTLTLRGPTPDASLSSGSPSLSGAREGLLRVYTQHLACVGTGSLTTLAPGSAPALLRVRHLPY</sequence>
<dbReference type="Gene3D" id="3.60.10.10">
    <property type="entry name" value="Endonuclease/exonuclease/phosphatase"/>
    <property type="match status" value="1"/>
</dbReference>
<dbReference type="PANTHER" id="PTHR11200:SF300">
    <property type="entry name" value="TYPE II INOSITOL 1,4,5-TRISPHOSPHATE 5-PHOSPHATASE"/>
    <property type="match status" value="1"/>
</dbReference>
<feature type="region of interest" description="Disordered" evidence="2">
    <location>
        <begin position="26"/>
        <end position="51"/>
    </location>
</feature>
<protein>
    <recommendedName>
        <fullName evidence="3">Inositol polyphosphate-related phosphatase domain-containing protein</fullName>
    </recommendedName>
</protein>
<reference evidence="4" key="1">
    <citation type="submission" date="2021-01" db="EMBL/GenBank/DDBJ databases">
        <authorList>
            <person name="Corre E."/>
            <person name="Pelletier E."/>
            <person name="Niang G."/>
            <person name="Scheremetjew M."/>
            <person name="Finn R."/>
            <person name="Kale V."/>
            <person name="Holt S."/>
            <person name="Cochrane G."/>
            <person name="Meng A."/>
            <person name="Brown T."/>
            <person name="Cohen L."/>
        </authorList>
    </citation>
    <scope>NUCLEOTIDE SEQUENCE</scope>
    <source>
        <strain evidence="4">SAG 11-49</strain>
    </source>
</reference>